<name>A0A1G2CJQ6_9BACT</name>
<dbReference type="PANTHER" id="PTHR12934">
    <property type="entry name" value="50S RIBOSOMAL PROTEIN L15"/>
    <property type="match status" value="1"/>
</dbReference>
<dbReference type="Pfam" id="PF00828">
    <property type="entry name" value="Ribosomal_L27A"/>
    <property type="match status" value="1"/>
</dbReference>
<reference evidence="7 8" key="1">
    <citation type="journal article" date="2016" name="Nat. Commun.">
        <title>Thousands of microbial genomes shed light on interconnected biogeochemical processes in an aquifer system.</title>
        <authorList>
            <person name="Anantharaman K."/>
            <person name="Brown C.T."/>
            <person name="Hug L.A."/>
            <person name="Sharon I."/>
            <person name="Castelle C.J."/>
            <person name="Probst A.J."/>
            <person name="Thomas B.C."/>
            <person name="Singh A."/>
            <person name="Wilkins M.J."/>
            <person name="Karaoz U."/>
            <person name="Brodie E.L."/>
            <person name="Williams K.H."/>
            <person name="Hubbard S.S."/>
            <person name="Banfield J.F."/>
        </authorList>
    </citation>
    <scope>NUCLEOTIDE SEQUENCE [LARGE SCALE GENOMIC DNA]</scope>
</reference>
<accession>A0A1G2CJQ6</accession>
<evidence type="ECO:0000259" key="6">
    <source>
        <dbReference type="Pfam" id="PF00828"/>
    </source>
</evidence>
<keyword evidence="2 4" id="KW-0689">Ribosomal protein</keyword>
<dbReference type="GO" id="GO:0019843">
    <property type="term" value="F:rRNA binding"/>
    <property type="evidence" value="ECO:0007669"/>
    <property type="project" value="UniProtKB-UniRule"/>
</dbReference>
<comment type="subunit">
    <text evidence="4">Part of the 50S ribosomal subunit.</text>
</comment>
<evidence type="ECO:0000313" key="7">
    <source>
        <dbReference type="EMBL" id="OGZ00891.1"/>
    </source>
</evidence>
<dbReference type="InterPro" id="IPR036227">
    <property type="entry name" value="Ribosomal_uL15/eL18_sf"/>
</dbReference>
<dbReference type="STRING" id="1798649.A3B13_03830"/>
<keyword evidence="3 4" id="KW-0687">Ribonucleoprotein</keyword>
<comment type="function">
    <text evidence="4">Binds to the 23S rRNA.</text>
</comment>
<sequence length="171" mass="19031">MQLHTIGSSNKKAKRRVGRGGKRGTTSGRGTKGQKSRSGHRIRPAVRDLLLRLPKRRGYKNRPQSEKPFIVSLSELEAKLKLFSGEKKALEINKEFLRELGIIPPSYSGVVKILNGKIEMPVSIRGIKLSKSARENIEKAGGSIITDWRGLNTDQHGINTNENKKLPRKSA</sequence>
<dbReference type="PANTHER" id="PTHR12934:SF11">
    <property type="entry name" value="LARGE RIBOSOMAL SUBUNIT PROTEIN UL15M"/>
    <property type="match status" value="1"/>
</dbReference>
<dbReference type="InterPro" id="IPR030878">
    <property type="entry name" value="Ribosomal_uL15"/>
</dbReference>
<evidence type="ECO:0000313" key="8">
    <source>
        <dbReference type="Proteomes" id="UP000176287"/>
    </source>
</evidence>
<feature type="compositionally biased region" description="Polar residues" evidence="5">
    <location>
        <begin position="1"/>
        <end position="10"/>
    </location>
</feature>
<dbReference type="Gene3D" id="3.100.10.10">
    <property type="match status" value="1"/>
</dbReference>
<dbReference type="GO" id="GO:0015934">
    <property type="term" value="C:large ribosomal subunit"/>
    <property type="evidence" value="ECO:0007669"/>
    <property type="project" value="InterPro"/>
</dbReference>
<feature type="compositionally biased region" description="Basic residues" evidence="5">
    <location>
        <begin position="32"/>
        <end position="44"/>
    </location>
</feature>
<dbReference type="EMBL" id="MHKZ01000011">
    <property type="protein sequence ID" value="OGZ00891.1"/>
    <property type="molecule type" value="Genomic_DNA"/>
</dbReference>
<evidence type="ECO:0000256" key="2">
    <source>
        <dbReference type="ARBA" id="ARBA00022980"/>
    </source>
</evidence>
<dbReference type="Proteomes" id="UP000176287">
    <property type="component" value="Unassembled WGS sequence"/>
</dbReference>
<comment type="caution">
    <text evidence="7">The sequence shown here is derived from an EMBL/GenBank/DDBJ whole genome shotgun (WGS) entry which is preliminary data.</text>
</comment>
<dbReference type="HAMAP" id="MF_01341">
    <property type="entry name" value="Ribosomal_uL15"/>
    <property type="match status" value="1"/>
</dbReference>
<feature type="region of interest" description="Disordered" evidence="5">
    <location>
        <begin position="1"/>
        <end position="45"/>
    </location>
</feature>
<evidence type="ECO:0000256" key="3">
    <source>
        <dbReference type="ARBA" id="ARBA00023274"/>
    </source>
</evidence>
<evidence type="ECO:0000256" key="4">
    <source>
        <dbReference type="HAMAP-Rule" id="MF_01341"/>
    </source>
</evidence>
<dbReference type="SUPFAM" id="SSF52080">
    <property type="entry name" value="Ribosomal proteins L15p and L18e"/>
    <property type="match status" value="1"/>
</dbReference>
<dbReference type="GO" id="GO:0003735">
    <property type="term" value="F:structural constituent of ribosome"/>
    <property type="evidence" value="ECO:0007669"/>
    <property type="project" value="InterPro"/>
</dbReference>
<dbReference type="GO" id="GO:0006412">
    <property type="term" value="P:translation"/>
    <property type="evidence" value="ECO:0007669"/>
    <property type="project" value="UniProtKB-UniRule"/>
</dbReference>
<evidence type="ECO:0000256" key="1">
    <source>
        <dbReference type="ARBA" id="ARBA00007320"/>
    </source>
</evidence>
<feature type="compositionally biased region" description="Basic residues" evidence="5">
    <location>
        <begin position="11"/>
        <end position="22"/>
    </location>
</feature>
<organism evidence="7 8">
    <name type="scientific">Candidatus Liptonbacteria bacterium RIFCSPLOWO2_01_FULL_45_15</name>
    <dbReference type="NCBI Taxonomy" id="1798649"/>
    <lineage>
        <taxon>Bacteria</taxon>
        <taxon>Candidatus Liptoniibacteriota</taxon>
    </lineage>
</organism>
<proteinExistence type="inferred from homology"/>
<evidence type="ECO:0000256" key="5">
    <source>
        <dbReference type="SAM" id="MobiDB-lite"/>
    </source>
</evidence>
<keyword evidence="4" id="KW-0699">rRNA-binding</keyword>
<keyword evidence="4" id="KW-0694">RNA-binding</keyword>
<comment type="similarity">
    <text evidence="1 4">Belongs to the universal ribosomal protein uL15 family.</text>
</comment>
<gene>
    <name evidence="4" type="primary">rplO</name>
    <name evidence="7" type="ORF">A3B13_03830</name>
</gene>
<dbReference type="InterPro" id="IPR021131">
    <property type="entry name" value="Ribosomal_uL15/eL18"/>
</dbReference>
<protein>
    <recommendedName>
        <fullName evidence="4">Large ribosomal subunit protein uL15</fullName>
    </recommendedName>
</protein>
<dbReference type="InterPro" id="IPR005749">
    <property type="entry name" value="Ribosomal_uL15_bac-type"/>
</dbReference>
<feature type="domain" description="Large ribosomal subunit protein uL15/eL18" evidence="6">
    <location>
        <begin position="71"/>
        <end position="144"/>
    </location>
</feature>
<dbReference type="AlphaFoldDB" id="A0A1G2CJQ6"/>